<feature type="compositionally biased region" description="Low complexity" evidence="15">
    <location>
        <begin position="52"/>
        <end position="67"/>
    </location>
</feature>
<dbReference type="GO" id="GO:0005524">
    <property type="term" value="F:ATP binding"/>
    <property type="evidence" value="ECO:0007669"/>
    <property type="project" value="UniProtKB-KW"/>
</dbReference>
<evidence type="ECO:0000256" key="6">
    <source>
        <dbReference type="ARBA" id="ARBA00022527"/>
    </source>
</evidence>
<keyword evidence="6" id="KW-0723">Serine/threonine-protein kinase</keyword>
<dbReference type="EC" id="2.7.11.1" evidence="4"/>
<dbReference type="SMART" id="SM00220">
    <property type="entry name" value="S_TKc"/>
    <property type="match status" value="1"/>
</dbReference>
<dbReference type="CDD" id="cd23073">
    <property type="entry name" value="PDZ_MAST1"/>
    <property type="match status" value="1"/>
</dbReference>
<feature type="domain" description="Protein kinase" evidence="16">
    <location>
        <begin position="325"/>
        <end position="583"/>
    </location>
</feature>
<comment type="cofactor">
    <cofactor evidence="1">
        <name>Mg(2+)</name>
        <dbReference type="ChEBI" id="CHEBI:18420"/>
    </cofactor>
</comment>
<dbReference type="PROSITE" id="PS50011">
    <property type="entry name" value="PROTEIN_KINASE_DOM"/>
    <property type="match status" value="1"/>
</dbReference>
<dbReference type="InterPro" id="IPR001478">
    <property type="entry name" value="PDZ"/>
</dbReference>
<feature type="domain" description="PDZ" evidence="17">
    <location>
        <begin position="750"/>
        <end position="838"/>
    </location>
</feature>
<dbReference type="Ensembl" id="ENSOKIT00005042242.1">
    <property type="protein sequence ID" value="ENSOKIP00005040026.1"/>
    <property type="gene ID" value="ENSOKIG00005015826.1"/>
</dbReference>
<feature type="domain" description="AGC-kinase C-terminal" evidence="18">
    <location>
        <begin position="584"/>
        <end position="652"/>
    </location>
</feature>
<dbReference type="InterPro" id="IPR036034">
    <property type="entry name" value="PDZ_sf"/>
</dbReference>
<evidence type="ECO:0000256" key="14">
    <source>
        <dbReference type="ARBA" id="ARBA00048679"/>
    </source>
</evidence>
<comment type="catalytic activity">
    <reaction evidence="14">
        <text>L-seryl-[protein] + ATP = O-phospho-L-seryl-[protein] + ADP + H(+)</text>
        <dbReference type="Rhea" id="RHEA:17989"/>
        <dbReference type="Rhea" id="RHEA-COMP:9863"/>
        <dbReference type="Rhea" id="RHEA-COMP:11604"/>
        <dbReference type="ChEBI" id="CHEBI:15378"/>
        <dbReference type="ChEBI" id="CHEBI:29999"/>
        <dbReference type="ChEBI" id="CHEBI:30616"/>
        <dbReference type="ChEBI" id="CHEBI:83421"/>
        <dbReference type="ChEBI" id="CHEBI:456216"/>
        <dbReference type="EC" id="2.7.11.1"/>
    </reaction>
</comment>
<evidence type="ECO:0000256" key="10">
    <source>
        <dbReference type="ARBA" id="ARBA00022777"/>
    </source>
</evidence>
<sequence>MDDSGIIRRRRLQDLPLPRKNSSCRTSNRKSLILTTTSPTLPHRPHSPLPLPGHLGSSPLDSPRNFSSSTAAHFSFASSRRADGRRWSLASLPSSGYGTNTPSSTVSSSSSQERLHQLPFQPTMDELHFLSKHFGSTESITDDDGGRCSPHMRPRSRSLSPGRSPSCYDNEIVMMNHVYKERFPKATAQMEEHLAEFINAFSPESVLPLADGVISFIHHQIAELSRDCLSKAREGLITTVYFFELQENLEKLLNDAYERSESSEVAFVTELVKKLLIIISRPARLLECLEFNPEEFYHLLEAAEDHAKEGHLMKTDIPRYIISQLGLTRDPIEGELLTVCMHVCVSRAVYLVRHLETRQRFAMKKINKQNLILRNQIQQAFVERDILTFAENPFVVSMFCSFETRRHLCMVMEYVEGNLIILQTRRVFQVTFDLSVPSLLITSMGHIKLTDFGLSKMGLMSLTTNLYEGHIEKDTREFLDKQVCGTPEYIAPEVILRQGYGKPVDWWAMGIILYEFLVGCVPFFGDTPEELFGQVITDDIVWPEGDDALPADAQYLISTLLQTNPLVRLGTGGAFEVKQHSFFTELDWNSLLRQKAEFIPHLESEEDTSYFDTRSDRYHHVHSYDEDDTNDDEPVEIRRFSSCSPRFSKRLSCSESSFTESDSSPPSGARRRFSALMDTHRFASPLEADPELPVPTRQPPVKARGTSLEGHGMSPLASPMSPRSISSDLSSRDSSPSRDYSPTVNVLRSPITIHRSGKKYGFTLRAIRVYMGDSDVYSVHHVVWHVEDGGPAQEAGLCAGDLITHVNGESVHGLVHTEVVELILKSGNNVTVTTTPFENTSIKIGPARKSSYKSKMARRNKKIGAKEGQERYKWVSLHSRCYTMISDERSRKSMSLTLFF</sequence>
<dbReference type="InterPro" id="IPR023142">
    <property type="entry name" value="MAST_pre-PK_dom_sf"/>
</dbReference>
<evidence type="ECO:0000259" key="17">
    <source>
        <dbReference type="PROSITE" id="PS50106"/>
    </source>
</evidence>
<comment type="subcellular location">
    <subcellularLocation>
        <location evidence="2">Cytoplasm</location>
    </subcellularLocation>
</comment>
<reference evidence="19" key="1">
    <citation type="submission" date="2025-08" db="UniProtKB">
        <authorList>
            <consortium name="Ensembl"/>
        </authorList>
    </citation>
    <scope>IDENTIFICATION</scope>
</reference>
<evidence type="ECO:0000256" key="3">
    <source>
        <dbReference type="ARBA" id="ARBA00009903"/>
    </source>
</evidence>
<keyword evidence="20" id="KW-1185">Reference proteome</keyword>
<keyword evidence="12" id="KW-0460">Magnesium</keyword>
<dbReference type="GO" id="GO:0005737">
    <property type="term" value="C:cytoplasm"/>
    <property type="evidence" value="ECO:0007669"/>
    <property type="project" value="UniProtKB-SubCell"/>
</dbReference>
<dbReference type="FunFam" id="2.30.42.10:FF:000008">
    <property type="entry name" value="microtubule-associated serine/threonine-protein kinase 4 isoform X2"/>
    <property type="match status" value="1"/>
</dbReference>
<evidence type="ECO:0000256" key="4">
    <source>
        <dbReference type="ARBA" id="ARBA00012513"/>
    </source>
</evidence>
<feature type="region of interest" description="Disordered" evidence="15">
    <location>
        <begin position="1"/>
        <end position="67"/>
    </location>
</feature>
<protein>
    <recommendedName>
        <fullName evidence="4">non-specific serine/threonine protein kinase</fullName>
        <ecNumber evidence="4">2.7.11.1</ecNumber>
    </recommendedName>
</protein>
<keyword evidence="11" id="KW-0067">ATP-binding</keyword>
<feature type="region of interest" description="Disordered" evidence="15">
    <location>
        <begin position="138"/>
        <end position="163"/>
    </location>
</feature>
<dbReference type="InterPro" id="IPR015022">
    <property type="entry name" value="MAST_pre-PK_dom"/>
</dbReference>
<dbReference type="InterPro" id="IPR000719">
    <property type="entry name" value="Prot_kinase_dom"/>
</dbReference>
<dbReference type="Pfam" id="PF00595">
    <property type="entry name" value="PDZ"/>
    <property type="match status" value="1"/>
</dbReference>
<accession>A0A8C7G919</accession>
<gene>
    <name evidence="19" type="primary">MAST1</name>
</gene>
<dbReference type="AlphaFoldDB" id="A0A8C7G919"/>
<proteinExistence type="inferred from homology"/>
<name>A0A8C7G919_ONCKI</name>
<evidence type="ECO:0000256" key="1">
    <source>
        <dbReference type="ARBA" id="ARBA00001946"/>
    </source>
</evidence>
<keyword evidence="9" id="KW-0547">Nucleotide-binding</keyword>
<evidence type="ECO:0000256" key="12">
    <source>
        <dbReference type="ARBA" id="ARBA00022842"/>
    </source>
</evidence>
<evidence type="ECO:0000256" key="11">
    <source>
        <dbReference type="ARBA" id="ARBA00022840"/>
    </source>
</evidence>
<keyword evidence="10" id="KW-0418">Kinase</keyword>
<dbReference type="GO" id="GO:0007010">
    <property type="term" value="P:cytoskeleton organization"/>
    <property type="evidence" value="ECO:0007669"/>
    <property type="project" value="TreeGrafter"/>
</dbReference>
<dbReference type="Proteomes" id="UP000694557">
    <property type="component" value="Unassembled WGS sequence"/>
</dbReference>
<dbReference type="GO" id="GO:0000287">
    <property type="term" value="F:magnesium ion binding"/>
    <property type="evidence" value="ECO:0007669"/>
    <property type="project" value="InterPro"/>
</dbReference>
<organism evidence="19 20">
    <name type="scientific">Oncorhynchus kisutch</name>
    <name type="common">Coho salmon</name>
    <name type="synonym">Salmo kisutch</name>
    <dbReference type="NCBI Taxonomy" id="8019"/>
    <lineage>
        <taxon>Eukaryota</taxon>
        <taxon>Metazoa</taxon>
        <taxon>Chordata</taxon>
        <taxon>Craniata</taxon>
        <taxon>Vertebrata</taxon>
        <taxon>Euteleostomi</taxon>
        <taxon>Actinopterygii</taxon>
        <taxon>Neopterygii</taxon>
        <taxon>Teleostei</taxon>
        <taxon>Protacanthopterygii</taxon>
        <taxon>Salmoniformes</taxon>
        <taxon>Salmonidae</taxon>
        <taxon>Salmoninae</taxon>
        <taxon>Oncorhynchus</taxon>
    </lineage>
</organism>
<comment type="similarity">
    <text evidence="3">Belongs to the protein kinase superfamily. AGC Ser/Thr protein kinase family.</text>
</comment>
<dbReference type="InterPro" id="IPR050236">
    <property type="entry name" value="Ser_Thr_kinase_AGC"/>
</dbReference>
<dbReference type="GeneTree" id="ENSGT00940000157700"/>
<evidence type="ECO:0000256" key="2">
    <source>
        <dbReference type="ARBA" id="ARBA00004496"/>
    </source>
</evidence>
<dbReference type="Gene3D" id="3.30.200.20">
    <property type="entry name" value="Phosphorylase Kinase, domain 1"/>
    <property type="match status" value="2"/>
</dbReference>
<feature type="compositionally biased region" description="Low complexity" evidence="15">
    <location>
        <begin position="31"/>
        <end position="41"/>
    </location>
</feature>
<feature type="region of interest" description="Disordered" evidence="15">
    <location>
        <begin position="684"/>
        <end position="743"/>
    </location>
</feature>
<evidence type="ECO:0000256" key="5">
    <source>
        <dbReference type="ARBA" id="ARBA00022490"/>
    </source>
</evidence>
<dbReference type="InterPro" id="IPR000961">
    <property type="entry name" value="AGC-kinase_C"/>
</dbReference>
<dbReference type="FunFam" id="3.30.200.20:FF:000012">
    <property type="entry name" value="microtubule-associated serine/threonine-protein kinase 2 isoform X1"/>
    <property type="match status" value="1"/>
</dbReference>
<keyword evidence="5" id="KW-0963">Cytoplasm</keyword>
<dbReference type="PROSITE" id="PS50106">
    <property type="entry name" value="PDZ"/>
    <property type="match status" value="1"/>
</dbReference>
<evidence type="ECO:0000259" key="16">
    <source>
        <dbReference type="PROSITE" id="PS50011"/>
    </source>
</evidence>
<evidence type="ECO:0000256" key="15">
    <source>
        <dbReference type="SAM" id="MobiDB-lite"/>
    </source>
</evidence>
<dbReference type="PROSITE" id="PS51285">
    <property type="entry name" value="AGC_KINASE_CTER"/>
    <property type="match status" value="1"/>
</dbReference>
<keyword evidence="7" id="KW-0597">Phosphoprotein</keyword>
<keyword evidence="8" id="KW-0808">Transferase</keyword>
<dbReference type="Gene3D" id="2.30.42.10">
    <property type="match status" value="1"/>
</dbReference>
<dbReference type="Pfam" id="PF00069">
    <property type="entry name" value="Pkinase"/>
    <property type="match status" value="2"/>
</dbReference>
<dbReference type="SUPFAM" id="SSF140482">
    <property type="entry name" value="MAST3 pre-PK domain-like"/>
    <property type="match status" value="1"/>
</dbReference>
<evidence type="ECO:0000256" key="7">
    <source>
        <dbReference type="ARBA" id="ARBA00022553"/>
    </source>
</evidence>
<dbReference type="InterPro" id="IPR011009">
    <property type="entry name" value="Kinase-like_dom_sf"/>
</dbReference>
<dbReference type="SUPFAM" id="SSF56112">
    <property type="entry name" value="Protein kinase-like (PK-like)"/>
    <property type="match status" value="1"/>
</dbReference>
<evidence type="ECO:0000256" key="8">
    <source>
        <dbReference type="ARBA" id="ARBA00022679"/>
    </source>
</evidence>
<reference evidence="19" key="2">
    <citation type="submission" date="2025-09" db="UniProtKB">
        <authorList>
            <consortium name="Ensembl"/>
        </authorList>
    </citation>
    <scope>IDENTIFICATION</scope>
</reference>
<dbReference type="PANTHER" id="PTHR24356">
    <property type="entry name" value="SERINE/THREONINE-PROTEIN KINASE"/>
    <property type="match status" value="1"/>
</dbReference>
<comment type="catalytic activity">
    <reaction evidence="13">
        <text>L-threonyl-[protein] + ATP = O-phospho-L-threonyl-[protein] + ADP + H(+)</text>
        <dbReference type="Rhea" id="RHEA:46608"/>
        <dbReference type="Rhea" id="RHEA-COMP:11060"/>
        <dbReference type="Rhea" id="RHEA-COMP:11605"/>
        <dbReference type="ChEBI" id="CHEBI:15378"/>
        <dbReference type="ChEBI" id="CHEBI:30013"/>
        <dbReference type="ChEBI" id="CHEBI:30616"/>
        <dbReference type="ChEBI" id="CHEBI:61977"/>
        <dbReference type="ChEBI" id="CHEBI:456216"/>
        <dbReference type="EC" id="2.7.11.1"/>
    </reaction>
</comment>
<dbReference type="SUPFAM" id="SSF50156">
    <property type="entry name" value="PDZ domain-like"/>
    <property type="match status" value="1"/>
</dbReference>
<dbReference type="GO" id="GO:0004674">
    <property type="term" value="F:protein serine/threonine kinase activity"/>
    <property type="evidence" value="ECO:0007669"/>
    <property type="project" value="UniProtKB-KW"/>
</dbReference>
<dbReference type="PANTHER" id="PTHR24356:SF150">
    <property type="entry name" value="MICROTUBULE-ASSOCIATED SERINE_THREONINE-PROTEIN KINASE 1"/>
    <property type="match status" value="1"/>
</dbReference>
<evidence type="ECO:0000313" key="19">
    <source>
        <dbReference type="Ensembl" id="ENSOKIP00005040026.1"/>
    </source>
</evidence>
<feature type="region of interest" description="Disordered" evidence="15">
    <location>
        <begin position="92"/>
        <end position="114"/>
    </location>
</feature>
<evidence type="ECO:0000256" key="9">
    <source>
        <dbReference type="ARBA" id="ARBA00022741"/>
    </source>
</evidence>
<dbReference type="FunFam" id="1.10.510.10:FF:000012">
    <property type="entry name" value="microtubule-associated serine/threonine-protein kinase 2 isoform X1"/>
    <property type="match status" value="1"/>
</dbReference>
<dbReference type="Gene3D" id="1.10.510.10">
    <property type="entry name" value="Transferase(Phosphotransferase) domain 1"/>
    <property type="match status" value="1"/>
</dbReference>
<feature type="compositionally biased region" description="Polar residues" evidence="15">
    <location>
        <begin position="20"/>
        <end position="30"/>
    </location>
</feature>
<dbReference type="SMART" id="SM00228">
    <property type="entry name" value="PDZ"/>
    <property type="match status" value="1"/>
</dbReference>
<evidence type="ECO:0000313" key="20">
    <source>
        <dbReference type="Proteomes" id="UP000694557"/>
    </source>
</evidence>
<dbReference type="FunFam" id="1.20.1480.20:FF:000001">
    <property type="entry name" value="microtubule-associated serine/threonine-protein kinase 4 isoform X1"/>
    <property type="match status" value="1"/>
</dbReference>
<dbReference type="GO" id="GO:0035556">
    <property type="term" value="P:intracellular signal transduction"/>
    <property type="evidence" value="ECO:0007669"/>
    <property type="project" value="TreeGrafter"/>
</dbReference>
<feature type="compositionally biased region" description="Low complexity" evidence="15">
    <location>
        <begin position="718"/>
        <end position="742"/>
    </location>
</feature>
<feature type="compositionally biased region" description="Polar residues" evidence="15">
    <location>
        <begin position="92"/>
        <end position="102"/>
    </location>
</feature>
<evidence type="ECO:0000259" key="18">
    <source>
        <dbReference type="PROSITE" id="PS51285"/>
    </source>
</evidence>
<dbReference type="Gene3D" id="1.20.1480.20">
    <property type="entry name" value="MAST3 pre-PK domain-like"/>
    <property type="match status" value="1"/>
</dbReference>
<evidence type="ECO:0000256" key="13">
    <source>
        <dbReference type="ARBA" id="ARBA00047899"/>
    </source>
</evidence>
<dbReference type="Pfam" id="PF08926">
    <property type="entry name" value="DUF1908"/>
    <property type="match status" value="1"/>
</dbReference>